<dbReference type="PANTHER" id="PTHR16423">
    <property type="entry name" value="TREM-LIKE TRANSCRIPT PROTEIN"/>
    <property type="match status" value="1"/>
</dbReference>
<protein>
    <submittedName>
        <fullName evidence="7">CLM8 protein</fullName>
    </submittedName>
</protein>
<gene>
    <name evidence="7" type="primary">Cd300a</name>
    <name evidence="7" type="ORF">PSIHAE_R15446</name>
</gene>
<dbReference type="InterPro" id="IPR036179">
    <property type="entry name" value="Ig-like_dom_sf"/>
</dbReference>
<feature type="compositionally biased region" description="Polar residues" evidence="4">
    <location>
        <begin position="1"/>
        <end position="13"/>
    </location>
</feature>
<dbReference type="InterPro" id="IPR007110">
    <property type="entry name" value="Ig-like_dom"/>
</dbReference>
<dbReference type="Proteomes" id="UP000574528">
    <property type="component" value="Unassembled WGS sequence"/>
</dbReference>
<evidence type="ECO:0000256" key="3">
    <source>
        <dbReference type="ARBA" id="ARBA00023319"/>
    </source>
</evidence>
<organism evidence="7 8">
    <name type="scientific">Psilopogon haemacephalus</name>
    <name type="common">coppersmith barbet</name>
    <dbReference type="NCBI Taxonomy" id="2585815"/>
    <lineage>
        <taxon>Eukaryota</taxon>
        <taxon>Metazoa</taxon>
        <taxon>Chordata</taxon>
        <taxon>Craniata</taxon>
        <taxon>Vertebrata</taxon>
        <taxon>Euteleostomi</taxon>
        <taxon>Archelosauria</taxon>
        <taxon>Archosauria</taxon>
        <taxon>Dinosauria</taxon>
        <taxon>Saurischia</taxon>
        <taxon>Theropoda</taxon>
        <taxon>Coelurosauria</taxon>
        <taxon>Aves</taxon>
        <taxon>Neognathae</taxon>
        <taxon>Neoaves</taxon>
        <taxon>Telluraves</taxon>
        <taxon>Coraciimorphae</taxon>
        <taxon>Piciformes</taxon>
        <taxon>Megalaimidae</taxon>
        <taxon>Psilopogon</taxon>
    </lineage>
</organism>
<dbReference type="GO" id="GO:0009986">
    <property type="term" value="C:cell surface"/>
    <property type="evidence" value="ECO:0007669"/>
    <property type="project" value="TreeGrafter"/>
</dbReference>
<evidence type="ECO:0000313" key="8">
    <source>
        <dbReference type="Proteomes" id="UP000574528"/>
    </source>
</evidence>
<feature type="domain" description="Ig-like" evidence="6">
    <location>
        <begin position="129"/>
        <end position="205"/>
    </location>
</feature>
<evidence type="ECO:0000256" key="5">
    <source>
        <dbReference type="SAM" id="Phobius"/>
    </source>
</evidence>
<keyword evidence="5" id="KW-0472">Membrane</keyword>
<dbReference type="GO" id="GO:0038023">
    <property type="term" value="F:signaling receptor activity"/>
    <property type="evidence" value="ECO:0007669"/>
    <property type="project" value="TreeGrafter"/>
</dbReference>
<evidence type="ECO:0000256" key="1">
    <source>
        <dbReference type="ARBA" id="ARBA00022729"/>
    </source>
</evidence>
<keyword evidence="3" id="KW-0393">Immunoglobulin domain</keyword>
<evidence type="ECO:0000256" key="2">
    <source>
        <dbReference type="ARBA" id="ARBA00023157"/>
    </source>
</evidence>
<dbReference type="SUPFAM" id="SSF48726">
    <property type="entry name" value="Immunoglobulin"/>
    <property type="match status" value="2"/>
</dbReference>
<sequence>LTFTGLQGQSPDAEQTRREGSSLLLECPYTAQQGQQKQLSWGRLTADGWQVLAEISHASYPTTNKATVRNVILRGDRKSRTVTIVMTNLKAEDSGTYGCTLRSSSHSQHLPLKVISLNVYKELHQWELDTLSVQCKYRDLEHRTAPRVWCRRGPSGCQTWMRTNSTWTSSRAQGGRVLMQDDTGEGTVTVTMKMLQARDAGTYWCALQRDWQPVRVMEFRLFVSKSKYTPAASCAAPCSQLCYPPRASCGTPHPIASCGTPCSQLVTTFLLLSVVLSILLILALVLSAVLCVWWCRQWRRRGSPNSSEILPLCAFCLQVGSTERKESSKGDSKDLKYATLNFEAQPSPKDALYCNIEPSQAQRRPRDDNVQYATIGLQ</sequence>
<feature type="non-terminal residue" evidence="7">
    <location>
        <position position="1"/>
    </location>
</feature>
<dbReference type="InterPro" id="IPR052314">
    <property type="entry name" value="Immune_rcpt_domain"/>
</dbReference>
<dbReference type="InterPro" id="IPR013783">
    <property type="entry name" value="Ig-like_fold"/>
</dbReference>
<dbReference type="SMART" id="SM00409">
    <property type="entry name" value="IG"/>
    <property type="match status" value="2"/>
</dbReference>
<evidence type="ECO:0000313" key="7">
    <source>
        <dbReference type="EMBL" id="NXG49545.1"/>
    </source>
</evidence>
<dbReference type="PANTHER" id="PTHR16423:SF6">
    <property type="entry name" value="TRIGGERING RECEPTOR EXPRESSED ON MYELOID CELLS 2-RELATED"/>
    <property type="match status" value="1"/>
</dbReference>
<evidence type="ECO:0000259" key="6">
    <source>
        <dbReference type="PROSITE" id="PS50835"/>
    </source>
</evidence>
<keyword evidence="2" id="KW-1015">Disulfide bond</keyword>
<feature type="transmembrane region" description="Helical" evidence="5">
    <location>
        <begin position="269"/>
        <end position="295"/>
    </location>
</feature>
<keyword evidence="1" id="KW-0732">Signal</keyword>
<dbReference type="EMBL" id="VWZI01016202">
    <property type="protein sequence ID" value="NXG49545.1"/>
    <property type="molecule type" value="Genomic_DNA"/>
</dbReference>
<dbReference type="OrthoDB" id="8959642at2759"/>
<comment type="caution">
    <text evidence="7">The sequence shown here is derived from an EMBL/GenBank/DDBJ whole genome shotgun (WGS) entry which is preliminary data.</text>
</comment>
<feature type="region of interest" description="Disordered" evidence="4">
    <location>
        <begin position="1"/>
        <end position="20"/>
    </location>
</feature>
<keyword evidence="5" id="KW-0812">Transmembrane</keyword>
<feature type="non-terminal residue" evidence="7">
    <location>
        <position position="378"/>
    </location>
</feature>
<reference evidence="7 8" key="1">
    <citation type="submission" date="2019-09" db="EMBL/GenBank/DDBJ databases">
        <title>Bird 10,000 Genomes (B10K) Project - Family phase.</title>
        <authorList>
            <person name="Zhang G."/>
        </authorList>
    </citation>
    <scope>NUCLEOTIDE SEQUENCE [LARGE SCALE GENOMIC DNA]</scope>
    <source>
        <strain evidence="7">B10K-DU-001-24</strain>
        <tissue evidence="7">Muscle</tissue>
    </source>
</reference>
<dbReference type="Pfam" id="PF07686">
    <property type="entry name" value="V-set"/>
    <property type="match status" value="2"/>
</dbReference>
<dbReference type="InterPro" id="IPR013106">
    <property type="entry name" value="Ig_V-set"/>
</dbReference>
<keyword evidence="8" id="KW-1185">Reference proteome</keyword>
<feature type="domain" description="Ig-like" evidence="6">
    <location>
        <begin position="1"/>
        <end position="116"/>
    </location>
</feature>
<dbReference type="AlphaFoldDB" id="A0A7K9CDV4"/>
<dbReference type="SMART" id="SM00406">
    <property type="entry name" value="IGv"/>
    <property type="match status" value="2"/>
</dbReference>
<name>A0A7K9CDV4_9PICI</name>
<proteinExistence type="predicted"/>
<dbReference type="Gene3D" id="2.60.40.10">
    <property type="entry name" value="Immunoglobulins"/>
    <property type="match status" value="2"/>
</dbReference>
<dbReference type="InterPro" id="IPR003599">
    <property type="entry name" value="Ig_sub"/>
</dbReference>
<evidence type="ECO:0000256" key="4">
    <source>
        <dbReference type="SAM" id="MobiDB-lite"/>
    </source>
</evidence>
<accession>A0A7K9CDV4</accession>
<keyword evidence="5" id="KW-1133">Transmembrane helix</keyword>
<dbReference type="PROSITE" id="PS50835">
    <property type="entry name" value="IG_LIKE"/>
    <property type="match status" value="2"/>
</dbReference>